<dbReference type="InterPro" id="IPR011672">
    <property type="entry name" value="DUF1614"/>
</dbReference>
<accession>A0A401J9U9</accession>
<dbReference type="AlphaFoldDB" id="A0A401J9U9"/>
<gene>
    <name evidence="2" type="ORF">SFMTTN_0196</name>
</gene>
<dbReference type="OrthoDB" id="9782559at2"/>
<feature type="transmembrane region" description="Helical" evidence="1">
    <location>
        <begin position="91"/>
        <end position="111"/>
    </location>
</feature>
<evidence type="ECO:0000313" key="3">
    <source>
        <dbReference type="Proteomes" id="UP000286806"/>
    </source>
</evidence>
<keyword evidence="1" id="KW-0812">Transmembrane</keyword>
<dbReference type="Pfam" id="PF07758">
    <property type="entry name" value="DUF1614"/>
    <property type="match status" value="1"/>
</dbReference>
<dbReference type="EMBL" id="BGOW01000001">
    <property type="protein sequence ID" value="GBL44401.1"/>
    <property type="molecule type" value="Genomic_DNA"/>
</dbReference>
<keyword evidence="1" id="KW-0472">Membrane</keyword>
<feature type="transmembrane region" description="Helical" evidence="1">
    <location>
        <begin position="167"/>
        <end position="185"/>
    </location>
</feature>
<sequence>MPTPPLRLLLLLAVLIALATFIQIGVVTTAFDKLGLSPESALLLLFTMLIGSMINLPLFSMAADEPPPGELPPPLRQLFGARRMPFTGRTVVAANVGGCVTPVAFCIYLLLHNPLNPLQVLVAVALVSLVSYSSSRLVPGLGIGIPVLIAPLTAAFVAIALNPQQSAPLAYICGTLGVLIGADILRLKDIKKLGAPIASIGGAGTFDGIFITGIVAVLLA</sequence>
<evidence type="ECO:0000313" key="2">
    <source>
        <dbReference type="EMBL" id="GBL44401.1"/>
    </source>
</evidence>
<keyword evidence="3" id="KW-1185">Reference proteome</keyword>
<feature type="transmembrane region" description="Helical" evidence="1">
    <location>
        <begin position="197"/>
        <end position="219"/>
    </location>
</feature>
<feature type="transmembrane region" description="Helical" evidence="1">
    <location>
        <begin position="141"/>
        <end position="161"/>
    </location>
</feature>
<reference evidence="2 3" key="1">
    <citation type="journal article" date="2019" name="Front. Microbiol.">
        <title>Genomes of Neutrophilic Sulfur-Oxidizing Chemolithoautotrophs Representing 9 Proteobacterial Species From 8 Genera.</title>
        <authorList>
            <person name="Watanabe T."/>
            <person name="Kojima H."/>
            <person name="Umezawa K."/>
            <person name="Hori C."/>
            <person name="Takasuka T.E."/>
            <person name="Kato Y."/>
            <person name="Fukui M."/>
        </authorList>
    </citation>
    <scope>NUCLEOTIDE SEQUENCE [LARGE SCALE GENOMIC DNA]</scope>
    <source>
        <strain evidence="2 3">TTN</strain>
    </source>
</reference>
<feature type="transmembrane region" description="Helical" evidence="1">
    <location>
        <begin position="40"/>
        <end position="59"/>
    </location>
</feature>
<keyword evidence="1" id="KW-1133">Transmembrane helix</keyword>
<dbReference type="RefSeq" id="WP_124703232.1">
    <property type="nucleotide sequence ID" value="NZ_BGOW01000001.1"/>
</dbReference>
<organism evidence="2 3">
    <name type="scientific">Sulfuriferula multivorans</name>
    <dbReference type="NCBI Taxonomy" id="1559896"/>
    <lineage>
        <taxon>Bacteria</taxon>
        <taxon>Pseudomonadati</taxon>
        <taxon>Pseudomonadota</taxon>
        <taxon>Betaproteobacteria</taxon>
        <taxon>Nitrosomonadales</taxon>
        <taxon>Sulfuricellaceae</taxon>
        <taxon>Sulfuriferula</taxon>
    </lineage>
</organism>
<evidence type="ECO:0000256" key="1">
    <source>
        <dbReference type="SAM" id="Phobius"/>
    </source>
</evidence>
<dbReference type="Proteomes" id="UP000286806">
    <property type="component" value="Unassembled WGS sequence"/>
</dbReference>
<comment type="caution">
    <text evidence="2">The sequence shown here is derived from an EMBL/GenBank/DDBJ whole genome shotgun (WGS) entry which is preliminary data.</text>
</comment>
<proteinExistence type="predicted"/>
<protein>
    <submittedName>
        <fullName evidence="2">Conserved protein</fullName>
    </submittedName>
</protein>
<name>A0A401J9U9_9PROT</name>